<comment type="caution">
    <text evidence="2">The sequence shown here is derived from an EMBL/GenBank/DDBJ whole genome shotgun (WGS) entry which is preliminary data.</text>
</comment>
<protein>
    <submittedName>
        <fullName evidence="2">Uncharacterized protein</fullName>
    </submittedName>
</protein>
<evidence type="ECO:0000256" key="1">
    <source>
        <dbReference type="SAM" id="Phobius"/>
    </source>
</evidence>
<reference evidence="2" key="1">
    <citation type="submission" date="2023-05" db="EMBL/GenBank/DDBJ databases">
        <title>Nepenthes gracilis genome sequencing.</title>
        <authorList>
            <person name="Fukushima K."/>
        </authorList>
    </citation>
    <scope>NUCLEOTIDE SEQUENCE</scope>
    <source>
        <strain evidence="2">SING2019-196</strain>
    </source>
</reference>
<dbReference type="Proteomes" id="UP001279734">
    <property type="component" value="Unassembled WGS sequence"/>
</dbReference>
<organism evidence="2 3">
    <name type="scientific">Nepenthes gracilis</name>
    <name type="common">Slender pitcher plant</name>
    <dbReference type="NCBI Taxonomy" id="150966"/>
    <lineage>
        <taxon>Eukaryota</taxon>
        <taxon>Viridiplantae</taxon>
        <taxon>Streptophyta</taxon>
        <taxon>Embryophyta</taxon>
        <taxon>Tracheophyta</taxon>
        <taxon>Spermatophyta</taxon>
        <taxon>Magnoliopsida</taxon>
        <taxon>eudicotyledons</taxon>
        <taxon>Gunneridae</taxon>
        <taxon>Pentapetalae</taxon>
        <taxon>Caryophyllales</taxon>
        <taxon>Nepenthaceae</taxon>
        <taxon>Nepenthes</taxon>
    </lineage>
</organism>
<keyword evidence="3" id="KW-1185">Reference proteome</keyword>
<sequence length="92" mass="10275">MGRGGEAAEANSGVEFEIELGCQEIPIQRSRKQNTGEVHGKATHFALRCFPERGLRGKKERILILLLLLAVIAAAWILFPKPFILRKLHSKV</sequence>
<gene>
    <name evidence="2" type="ORF">Nepgr_017955</name>
</gene>
<accession>A0AAD3SSJ8</accession>
<dbReference type="EMBL" id="BSYO01000016">
    <property type="protein sequence ID" value="GMH16114.1"/>
    <property type="molecule type" value="Genomic_DNA"/>
</dbReference>
<name>A0AAD3SSJ8_NEPGR</name>
<dbReference type="AlphaFoldDB" id="A0AAD3SSJ8"/>
<evidence type="ECO:0000313" key="2">
    <source>
        <dbReference type="EMBL" id="GMH16114.1"/>
    </source>
</evidence>
<proteinExistence type="predicted"/>
<feature type="transmembrane region" description="Helical" evidence="1">
    <location>
        <begin position="62"/>
        <end position="79"/>
    </location>
</feature>
<evidence type="ECO:0000313" key="3">
    <source>
        <dbReference type="Proteomes" id="UP001279734"/>
    </source>
</evidence>
<keyword evidence="1" id="KW-1133">Transmembrane helix</keyword>
<keyword evidence="1" id="KW-0812">Transmembrane</keyword>
<keyword evidence="1" id="KW-0472">Membrane</keyword>